<evidence type="ECO:0000313" key="1">
    <source>
        <dbReference type="EMBL" id="KTB33059.1"/>
    </source>
</evidence>
<proteinExistence type="predicted"/>
<reference evidence="1 2" key="1">
    <citation type="submission" date="2015-12" db="EMBL/GenBank/DDBJ databases">
        <title>Draft genome sequence of Moniliophthora roreri, the causal agent of frosty pod rot of cacao.</title>
        <authorList>
            <person name="Aime M.C."/>
            <person name="Diaz-Valderrama J.R."/>
            <person name="Kijpornyongpan T."/>
            <person name="Phillips-Mora W."/>
        </authorList>
    </citation>
    <scope>NUCLEOTIDE SEQUENCE [LARGE SCALE GENOMIC DNA]</scope>
    <source>
        <strain evidence="1 2">MCA 2952</strain>
    </source>
</reference>
<dbReference type="AlphaFoldDB" id="A0A0W0F9N4"/>
<dbReference type="Proteomes" id="UP000054988">
    <property type="component" value="Unassembled WGS sequence"/>
</dbReference>
<evidence type="ECO:0000313" key="2">
    <source>
        <dbReference type="Proteomes" id="UP000054988"/>
    </source>
</evidence>
<accession>A0A0W0F9N4</accession>
<organism evidence="1 2">
    <name type="scientific">Moniliophthora roreri</name>
    <name type="common">Frosty pod rot fungus</name>
    <name type="synonym">Monilia roreri</name>
    <dbReference type="NCBI Taxonomy" id="221103"/>
    <lineage>
        <taxon>Eukaryota</taxon>
        <taxon>Fungi</taxon>
        <taxon>Dikarya</taxon>
        <taxon>Basidiomycota</taxon>
        <taxon>Agaricomycotina</taxon>
        <taxon>Agaricomycetes</taxon>
        <taxon>Agaricomycetidae</taxon>
        <taxon>Agaricales</taxon>
        <taxon>Marasmiineae</taxon>
        <taxon>Marasmiaceae</taxon>
        <taxon>Moniliophthora</taxon>
    </lineage>
</organism>
<protein>
    <submittedName>
        <fullName evidence="1">Uncharacterized protein</fullName>
    </submittedName>
</protein>
<sequence>MCEFCKEEEFLPAVWEWKAVLIECLISRSFPIS</sequence>
<dbReference type="EMBL" id="LATX01002192">
    <property type="protein sequence ID" value="KTB33059.1"/>
    <property type="molecule type" value="Genomic_DNA"/>
</dbReference>
<gene>
    <name evidence="1" type="ORF">WG66_14387</name>
</gene>
<comment type="caution">
    <text evidence="1">The sequence shown here is derived from an EMBL/GenBank/DDBJ whole genome shotgun (WGS) entry which is preliminary data.</text>
</comment>
<name>A0A0W0F9N4_MONRR</name>